<evidence type="ECO:0000313" key="3">
    <source>
        <dbReference type="Proteomes" id="UP000076738"/>
    </source>
</evidence>
<dbReference type="EMBL" id="KV417347">
    <property type="protein sequence ID" value="KZO90252.1"/>
    <property type="molecule type" value="Genomic_DNA"/>
</dbReference>
<accession>A0A167G794</accession>
<reference evidence="2 3" key="1">
    <citation type="journal article" date="2016" name="Mol. Biol. Evol.">
        <title>Comparative Genomics of Early-Diverging Mushroom-Forming Fungi Provides Insights into the Origins of Lignocellulose Decay Capabilities.</title>
        <authorList>
            <person name="Nagy L.G."/>
            <person name="Riley R."/>
            <person name="Tritt A."/>
            <person name="Adam C."/>
            <person name="Daum C."/>
            <person name="Floudas D."/>
            <person name="Sun H."/>
            <person name="Yadav J.S."/>
            <person name="Pangilinan J."/>
            <person name="Larsson K.H."/>
            <person name="Matsuura K."/>
            <person name="Barry K."/>
            <person name="Labutti K."/>
            <person name="Kuo R."/>
            <person name="Ohm R.A."/>
            <person name="Bhattacharya S.S."/>
            <person name="Shirouzu T."/>
            <person name="Yoshinaga Y."/>
            <person name="Martin F.M."/>
            <person name="Grigoriev I.V."/>
            <person name="Hibbett D.S."/>
        </authorList>
    </citation>
    <scope>NUCLEOTIDE SEQUENCE [LARGE SCALE GENOMIC DNA]</scope>
    <source>
        <strain evidence="2 3">TUFC12733</strain>
    </source>
</reference>
<organism evidence="2 3">
    <name type="scientific">Calocera viscosa (strain TUFC12733)</name>
    <dbReference type="NCBI Taxonomy" id="1330018"/>
    <lineage>
        <taxon>Eukaryota</taxon>
        <taxon>Fungi</taxon>
        <taxon>Dikarya</taxon>
        <taxon>Basidiomycota</taxon>
        <taxon>Agaricomycotina</taxon>
        <taxon>Dacrymycetes</taxon>
        <taxon>Dacrymycetales</taxon>
        <taxon>Dacrymycetaceae</taxon>
        <taxon>Calocera</taxon>
    </lineage>
</organism>
<dbReference type="Proteomes" id="UP000076738">
    <property type="component" value="Unassembled WGS sequence"/>
</dbReference>
<evidence type="ECO:0000313" key="2">
    <source>
        <dbReference type="EMBL" id="KZO90252.1"/>
    </source>
</evidence>
<keyword evidence="3" id="KW-1185">Reference proteome</keyword>
<proteinExistence type="predicted"/>
<evidence type="ECO:0000256" key="1">
    <source>
        <dbReference type="SAM" id="MobiDB-lite"/>
    </source>
</evidence>
<feature type="compositionally biased region" description="Polar residues" evidence="1">
    <location>
        <begin position="154"/>
        <end position="180"/>
    </location>
</feature>
<feature type="compositionally biased region" description="Polar residues" evidence="1">
    <location>
        <begin position="86"/>
        <end position="122"/>
    </location>
</feature>
<gene>
    <name evidence="2" type="ORF">CALVIDRAFT_410872</name>
</gene>
<protein>
    <submittedName>
        <fullName evidence="2">Uncharacterized protein</fullName>
    </submittedName>
</protein>
<feature type="region of interest" description="Disordered" evidence="1">
    <location>
        <begin position="1"/>
        <end position="199"/>
    </location>
</feature>
<dbReference type="AlphaFoldDB" id="A0A167G794"/>
<sequence length="199" mass="20622">MQTVEEVVLRDESVGAGDGPARSPPQTETLAEDASGLADGGETQAPLSADGAPATAAPSDARVGANGAQTVIACADTDKQQPAPVTASSHRVASPEVTQSLERTELPRTTSTDNQNADSLPSAQADDPVRTVPANRRGPGKKSKQMAAARQLLEVNQSLAPISTSTNQLPPDPGSSNPASPQKPVQLKMENRKRKKMAE</sequence>
<name>A0A167G794_CALVF</name>